<dbReference type="PIRSF" id="PIRSF016838">
    <property type="entry name" value="PafC"/>
    <property type="match status" value="1"/>
</dbReference>
<dbReference type="PROSITE" id="PS51000">
    <property type="entry name" value="HTH_DEOR_2"/>
    <property type="match status" value="1"/>
</dbReference>
<evidence type="ECO:0000256" key="2">
    <source>
        <dbReference type="ARBA" id="ARBA00023163"/>
    </source>
</evidence>
<name>A0ABW5UAB9_9SPHI</name>
<dbReference type="InterPro" id="IPR057727">
    <property type="entry name" value="WCX_dom"/>
</dbReference>
<dbReference type="InterPro" id="IPR036390">
    <property type="entry name" value="WH_DNA-bd_sf"/>
</dbReference>
<dbReference type="PROSITE" id="PS52050">
    <property type="entry name" value="WYL"/>
    <property type="match status" value="1"/>
</dbReference>
<evidence type="ECO:0000313" key="4">
    <source>
        <dbReference type="EMBL" id="MFD2742849.1"/>
    </source>
</evidence>
<dbReference type="InterPro" id="IPR001034">
    <property type="entry name" value="DeoR_HTH"/>
</dbReference>
<keyword evidence="2" id="KW-0804">Transcription</keyword>
<dbReference type="Pfam" id="PF08279">
    <property type="entry name" value="HTH_11"/>
    <property type="match status" value="1"/>
</dbReference>
<protein>
    <submittedName>
        <fullName evidence="4">Helix-turn-helix transcriptional regulator</fullName>
    </submittedName>
</protein>
<dbReference type="PANTHER" id="PTHR34580:SF1">
    <property type="entry name" value="PROTEIN PAFC"/>
    <property type="match status" value="1"/>
</dbReference>
<gene>
    <name evidence="4" type="ORF">ACFSQ6_05520</name>
</gene>
<keyword evidence="5" id="KW-1185">Reference proteome</keyword>
<evidence type="ECO:0000256" key="1">
    <source>
        <dbReference type="ARBA" id="ARBA00023015"/>
    </source>
</evidence>
<dbReference type="RefSeq" id="WP_082784979.1">
    <property type="nucleotide sequence ID" value="NZ_JBHUMB010000006.1"/>
</dbReference>
<evidence type="ECO:0000259" key="3">
    <source>
        <dbReference type="PROSITE" id="PS51000"/>
    </source>
</evidence>
<dbReference type="Proteomes" id="UP001597418">
    <property type="component" value="Unassembled WGS sequence"/>
</dbReference>
<dbReference type="InterPro" id="IPR026881">
    <property type="entry name" value="WYL_dom"/>
</dbReference>
<organism evidence="4 5">
    <name type="scientific">Sphingobacterium populi</name>
    <dbReference type="NCBI Taxonomy" id="1812824"/>
    <lineage>
        <taxon>Bacteria</taxon>
        <taxon>Pseudomonadati</taxon>
        <taxon>Bacteroidota</taxon>
        <taxon>Sphingobacteriia</taxon>
        <taxon>Sphingobacteriales</taxon>
        <taxon>Sphingobacteriaceae</taxon>
        <taxon>Sphingobacterium</taxon>
    </lineage>
</organism>
<evidence type="ECO:0000313" key="5">
    <source>
        <dbReference type="Proteomes" id="UP001597418"/>
    </source>
</evidence>
<dbReference type="PANTHER" id="PTHR34580">
    <property type="match status" value="1"/>
</dbReference>
<dbReference type="SUPFAM" id="SSF46785">
    <property type="entry name" value="Winged helix' DNA-binding domain"/>
    <property type="match status" value="1"/>
</dbReference>
<proteinExistence type="predicted"/>
<sequence length="332" mass="38776">MNSDYVSLSSMSDIKKRFDRILSIYIYLQTKRVVTAADLSTQFQVSVRTIYRDVQSLLQAGVPVYGEAGAGYSIMPEYRLPAIPFTREEALSFLAAEKLVGQYTDKQLSHNFTTAISKMKALLRYSEKQHLEDANAQVLVHGMEHVFNQELPDGLSVLIESIVSKRCVHLRYQKPDSSTPDDRIIEPVGVFIEGRFWYVMAYCQLRQDYRQFRMDRMHYIRLTTDSHSQVHQNLAFYLEKKNPSPKITVIIRVDHAIARFLNWDRLHYGFTHEVVLDGEVEMHFQTDNVEEQFARWFMMFGDQARIIEPPQLKLRIRKLLEDNLKKLDQESA</sequence>
<comment type="caution">
    <text evidence="4">The sequence shown here is derived from an EMBL/GenBank/DDBJ whole genome shotgun (WGS) entry which is preliminary data.</text>
</comment>
<dbReference type="Gene3D" id="1.10.10.10">
    <property type="entry name" value="Winged helix-like DNA-binding domain superfamily/Winged helix DNA-binding domain"/>
    <property type="match status" value="1"/>
</dbReference>
<keyword evidence="1" id="KW-0805">Transcription regulation</keyword>
<dbReference type="InterPro" id="IPR028349">
    <property type="entry name" value="PafC-like"/>
</dbReference>
<dbReference type="Pfam" id="PF13280">
    <property type="entry name" value="WYL"/>
    <property type="match status" value="1"/>
</dbReference>
<dbReference type="InterPro" id="IPR036388">
    <property type="entry name" value="WH-like_DNA-bd_sf"/>
</dbReference>
<accession>A0ABW5UAB9</accession>
<reference evidence="5" key="1">
    <citation type="journal article" date="2019" name="Int. J. Syst. Evol. Microbiol.">
        <title>The Global Catalogue of Microorganisms (GCM) 10K type strain sequencing project: providing services to taxonomists for standard genome sequencing and annotation.</title>
        <authorList>
            <consortium name="The Broad Institute Genomics Platform"/>
            <consortium name="The Broad Institute Genome Sequencing Center for Infectious Disease"/>
            <person name="Wu L."/>
            <person name="Ma J."/>
        </authorList>
    </citation>
    <scope>NUCLEOTIDE SEQUENCE [LARGE SCALE GENOMIC DNA]</scope>
    <source>
        <strain evidence="5">KCTC 42247</strain>
    </source>
</reference>
<feature type="domain" description="HTH deoR-type" evidence="3">
    <location>
        <begin position="17"/>
        <end position="72"/>
    </location>
</feature>
<dbReference type="InterPro" id="IPR013196">
    <property type="entry name" value="HTH_11"/>
</dbReference>
<dbReference type="InterPro" id="IPR051534">
    <property type="entry name" value="CBASS_pafABC_assoc_protein"/>
</dbReference>
<dbReference type="EMBL" id="JBHUMB010000006">
    <property type="protein sequence ID" value="MFD2742849.1"/>
    <property type="molecule type" value="Genomic_DNA"/>
</dbReference>
<dbReference type="Pfam" id="PF25583">
    <property type="entry name" value="WCX"/>
    <property type="match status" value="1"/>
</dbReference>